<dbReference type="AlphaFoldDB" id="A0AAF3EYJ7"/>
<dbReference type="WBParaSite" id="MBELARI_LOCUS19294">
    <property type="protein sequence ID" value="MBELARI_LOCUS19294"/>
    <property type="gene ID" value="MBELARI_LOCUS19294"/>
</dbReference>
<name>A0AAF3EYJ7_9BILA</name>
<organism evidence="1 2">
    <name type="scientific">Mesorhabditis belari</name>
    <dbReference type="NCBI Taxonomy" id="2138241"/>
    <lineage>
        <taxon>Eukaryota</taxon>
        <taxon>Metazoa</taxon>
        <taxon>Ecdysozoa</taxon>
        <taxon>Nematoda</taxon>
        <taxon>Chromadorea</taxon>
        <taxon>Rhabditida</taxon>
        <taxon>Rhabditina</taxon>
        <taxon>Rhabditomorpha</taxon>
        <taxon>Rhabditoidea</taxon>
        <taxon>Rhabditidae</taxon>
        <taxon>Mesorhabditinae</taxon>
        <taxon>Mesorhabditis</taxon>
    </lineage>
</organism>
<evidence type="ECO:0000313" key="2">
    <source>
        <dbReference type="WBParaSite" id="MBELARI_LOCUS19294"/>
    </source>
</evidence>
<keyword evidence="1" id="KW-1185">Reference proteome</keyword>
<accession>A0AAF3EYJ7</accession>
<dbReference type="Proteomes" id="UP000887575">
    <property type="component" value="Unassembled WGS sequence"/>
</dbReference>
<sequence length="155" mass="18414">MLKVAESSGNEVVEELLKLPRIVDQNKIIRKDQDVKKRTSERTFDCEKCGGPKSRLTTEVDGVFNCLSGQEKDNKFVNYKKRVLLNRTEECCKDEVTRRDTRTVEESMRMDSPRELDHDLYDKVSYLNLMDDYRKEDTRKRNDRMDSLRRVRDEV</sequence>
<proteinExistence type="predicted"/>
<reference evidence="2" key="1">
    <citation type="submission" date="2024-02" db="UniProtKB">
        <authorList>
            <consortium name="WormBaseParasite"/>
        </authorList>
    </citation>
    <scope>IDENTIFICATION</scope>
</reference>
<protein>
    <submittedName>
        <fullName evidence="2">Uncharacterized protein</fullName>
    </submittedName>
</protein>
<evidence type="ECO:0000313" key="1">
    <source>
        <dbReference type="Proteomes" id="UP000887575"/>
    </source>
</evidence>